<feature type="transmembrane region" description="Helical" evidence="1">
    <location>
        <begin position="162"/>
        <end position="181"/>
    </location>
</feature>
<name>A0A840J4N4_9PSEU</name>
<keyword evidence="1" id="KW-0812">Transmembrane</keyword>
<evidence type="ECO:0000313" key="3">
    <source>
        <dbReference type="Proteomes" id="UP000581769"/>
    </source>
</evidence>
<accession>A0A840J4N4</accession>
<dbReference type="AlphaFoldDB" id="A0A840J4N4"/>
<keyword evidence="1" id="KW-0472">Membrane</keyword>
<keyword evidence="1" id="KW-1133">Transmembrane helix</keyword>
<dbReference type="EMBL" id="JACHMG010000001">
    <property type="protein sequence ID" value="MBB4688304.1"/>
    <property type="molecule type" value="Genomic_DNA"/>
</dbReference>
<evidence type="ECO:0000256" key="1">
    <source>
        <dbReference type="SAM" id="Phobius"/>
    </source>
</evidence>
<sequence>MRWLGLYARSRYVPVAVAAVPLSIVLLWWLGESFWVPEFAVLTLTMAIAIAAIGLGGQDVDLDRTAGFGWLSRRLAHLLLIGVLAGLALLAVQQLGDVRVDVSMVVRDGAGLLGLAGVAAVLFGGQFGWTLPLGMAVIALSTPEGLTVNDVMRWPMMSTDDALSWWLAGALFVLGTGWYTVTGARR</sequence>
<feature type="transmembrane region" description="Helical" evidence="1">
    <location>
        <begin position="75"/>
        <end position="92"/>
    </location>
</feature>
<proteinExistence type="predicted"/>
<evidence type="ECO:0008006" key="4">
    <source>
        <dbReference type="Google" id="ProtNLM"/>
    </source>
</evidence>
<feature type="transmembrane region" description="Helical" evidence="1">
    <location>
        <begin position="112"/>
        <end position="141"/>
    </location>
</feature>
<keyword evidence="3" id="KW-1185">Reference proteome</keyword>
<feature type="transmembrane region" description="Helical" evidence="1">
    <location>
        <begin position="12"/>
        <end position="30"/>
    </location>
</feature>
<dbReference type="Proteomes" id="UP000581769">
    <property type="component" value="Unassembled WGS sequence"/>
</dbReference>
<reference evidence="2 3" key="1">
    <citation type="submission" date="2020-08" db="EMBL/GenBank/DDBJ databases">
        <title>Sequencing the genomes of 1000 actinobacteria strains.</title>
        <authorList>
            <person name="Klenk H.-P."/>
        </authorList>
    </citation>
    <scope>NUCLEOTIDE SEQUENCE [LARGE SCALE GENOMIC DNA]</scope>
    <source>
        <strain evidence="2 3">DSM 45859</strain>
    </source>
</reference>
<dbReference type="RefSeq" id="WP_184783011.1">
    <property type="nucleotide sequence ID" value="NZ_JACHMG010000001.1"/>
</dbReference>
<protein>
    <recommendedName>
        <fullName evidence="4">ABC-2 type transport system permease protein</fullName>
    </recommendedName>
</protein>
<organism evidence="2 3">
    <name type="scientific">Amycolatopsis jiangsuensis</name>
    <dbReference type="NCBI Taxonomy" id="1181879"/>
    <lineage>
        <taxon>Bacteria</taxon>
        <taxon>Bacillati</taxon>
        <taxon>Actinomycetota</taxon>
        <taxon>Actinomycetes</taxon>
        <taxon>Pseudonocardiales</taxon>
        <taxon>Pseudonocardiaceae</taxon>
        <taxon>Amycolatopsis</taxon>
    </lineage>
</organism>
<gene>
    <name evidence="2" type="ORF">BJY18_005789</name>
</gene>
<feature type="transmembrane region" description="Helical" evidence="1">
    <location>
        <begin position="36"/>
        <end position="55"/>
    </location>
</feature>
<evidence type="ECO:0000313" key="2">
    <source>
        <dbReference type="EMBL" id="MBB4688304.1"/>
    </source>
</evidence>
<comment type="caution">
    <text evidence="2">The sequence shown here is derived from an EMBL/GenBank/DDBJ whole genome shotgun (WGS) entry which is preliminary data.</text>
</comment>